<evidence type="ECO:0000313" key="2">
    <source>
        <dbReference type="EMBL" id="HIU26804.1"/>
    </source>
</evidence>
<sequence>MLKILGLLGIVAACGMAGILKTKDLKRRVILLEDYLRMIIEIKGQINYFREPLPDIFDKLRKNGDSKAFSLLNGLRDEIGEKGGDMVKIWPLKIEETYKNEPLKEDDMDIFRYPGEFMGQTDYDNHIYHFSYLEDKLQKQIEDAREELRQKGPMYGRIGFFLGAMIAIIFI</sequence>
<evidence type="ECO:0000256" key="1">
    <source>
        <dbReference type="SAM" id="Phobius"/>
    </source>
</evidence>
<keyword evidence="1" id="KW-0472">Membrane</keyword>
<keyword evidence="1" id="KW-1133">Transmembrane helix</keyword>
<comment type="caution">
    <text evidence="2">The sequence shown here is derived from an EMBL/GenBank/DDBJ whole genome shotgun (WGS) entry which is preliminary data.</text>
</comment>
<organism evidence="2 3">
    <name type="scientific">Candidatus Fimisoma avicola</name>
    <dbReference type="NCBI Taxonomy" id="2840826"/>
    <lineage>
        <taxon>Bacteria</taxon>
        <taxon>Bacillati</taxon>
        <taxon>Bacillota</taxon>
        <taxon>Clostridia</taxon>
        <taxon>Eubacteriales</taxon>
        <taxon>Candidatus Fimisoma</taxon>
    </lineage>
</organism>
<feature type="transmembrane region" description="Helical" evidence="1">
    <location>
        <begin position="154"/>
        <end position="170"/>
    </location>
</feature>
<dbReference type="Pfam" id="PF09548">
    <property type="entry name" value="Spore_III_AB"/>
    <property type="match status" value="1"/>
</dbReference>
<dbReference type="EMBL" id="DVMO01000004">
    <property type="protein sequence ID" value="HIU26804.1"/>
    <property type="molecule type" value="Genomic_DNA"/>
</dbReference>
<name>A0A9D1I2J9_9FIRM</name>
<dbReference type="InterPro" id="IPR014198">
    <property type="entry name" value="Spore_III_AB"/>
</dbReference>
<dbReference type="AlphaFoldDB" id="A0A9D1I2J9"/>
<reference evidence="2" key="2">
    <citation type="journal article" date="2021" name="PeerJ">
        <title>Extensive microbial diversity within the chicken gut microbiome revealed by metagenomics and culture.</title>
        <authorList>
            <person name="Gilroy R."/>
            <person name="Ravi A."/>
            <person name="Getino M."/>
            <person name="Pursley I."/>
            <person name="Horton D.L."/>
            <person name="Alikhan N.F."/>
            <person name="Baker D."/>
            <person name="Gharbi K."/>
            <person name="Hall N."/>
            <person name="Watson M."/>
            <person name="Adriaenssens E.M."/>
            <person name="Foster-Nyarko E."/>
            <person name="Jarju S."/>
            <person name="Secka A."/>
            <person name="Antonio M."/>
            <person name="Oren A."/>
            <person name="Chaudhuri R.R."/>
            <person name="La Ragione R."/>
            <person name="Hildebrand F."/>
            <person name="Pallen M.J."/>
        </authorList>
    </citation>
    <scope>NUCLEOTIDE SEQUENCE</scope>
    <source>
        <strain evidence="2">11300</strain>
    </source>
</reference>
<reference evidence="2" key="1">
    <citation type="submission" date="2020-10" db="EMBL/GenBank/DDBJ databases">
        <authorList>
            <person name="Gilroy R."/>
        </authorList>
    </citation>
    <scope>NUCLEOTIDE SEQUENCE</scope>
    <source>
        <strain evidence="2">11300</strain>
    </source>
</reference>
<proteinExistence type="predicted"/>
<accession>A0A9D1I2J9</accession>
<keyword evidence="1" id="KW-0812">Transmembrane</keyword>
<dbReference type="Proteomes" id="UP000824091">
    <property type="component" value="Unassembled WGS sequence"/>
</dbReference>
<evidence type="ECO:0000313" key="3">
    <source>
        <dbReference type="Proteomes" id="UP000824091"/>
    </source>
</evidence>
<gene>
    <name evidence="2" type="ORF">IAD16_00295</name>
</gene>
<protein>
    <submittedName>
        <fullName evidence="2">Stage III sporulation protein AB</fullName>
    </submittedName>
</protein>